<dbReference type="GO" id="GO:0016757">
    <property type="term" value="F:glycosyltransferase activity"/>
    <property type="evidence" value="ECO:0007669"/>
    <property type="project" value="UniProtKB-KW"/>
</dbReference>
<evidence type="ECO:0000256" key="3">
    <source>
        <dbReference type="ARBA" id="ARBA00022679"/>
    </source>
</evidence>
<gene>
    <name evidence="7" type="ORF">HHK36_014257</name>
</gene>
<keyword evidence="6" id="KW-0812">Transmembrane</keyword>
<protein>
    <recommendedName>
        <fullName evidence="9">Core-2/I-branching beta-1,6-N-acetylglucosaminyltransferase family protein</fullName>
    </recommendedName>
</protein>
<keyword evidence="2" id="KW-0328">Glycosyltransferase</keyword>
<dbReference type="OrthoDB" id="191334at2759"/>
<comment type="caution">
    <text evidence="7">The sequence shown here is derived from an EMBL/GenBank/DDBJ whole genome shotgun (WGS) entry which is preliminary data.</text>
</comment>
<reference evidence="7 8" key="1">
    <citation type="submission" date="2020-04" db="EMBL/GenBank/DDBJ databases">
        <title>Plant Genome Project.</title>
        <authorList>
            <person name="Zhang R.-G."/>
        </authorList>
    </citation>
    <scope>NUCLEOTIDE SEQUENCE [LARGE SCALE GENOMIC DNA]</scope>
    <source>
        <strain evidence="7">YNK0</strain>
        <tissue evidence="7">Leaf</tissue>
    </source>
</reference>
<evidence type="ECO:0000313" key="7">
    <source>
        <dbReference type="EMBL" id="KAF8400954.1"/>
    </source>
</evidence>
<keyword evidence="3" id="KW-0808">Transferase</keyword>
<name>A0A835DI42_TETSI</name>
<dbReference type="PANTHER" id="PTHR31042:SF8">
    <property type="entry name" value="CORE-2_I-BRANCHING BETA-1,6-N-ACETYLGLUCOSAMINYLTRANSFERASE FAMILY PROTEIN"/>
    <property type="match status" value="1"/>
</dbReference>
<dbReference type="InterPro" id="IPR003406">
    <property type="entry name" value="Glyco_trans_14"/>
</dbReference>
<keyword evidence="5" id="KW-0325">Glycoprotein</keyword>
<organism evidence="7 8">
    <name type="scientific">Tetracentron sinense</name>
    <name type="common">Spur-leaf</name>
    <dbReference type="NCBI Taxonomy" id="13715"/>
    <lineage>
        <taxon>Eukaryota</taxon>
        <taxon>Viridiplantae</taxon>
        <taxon>Streptophyta</taxon>
        <taxon>Embryophyta</taxon>
        <taxon>Tracheophyta</taxon>
        <taxon>Spermatophyta</taxon>
        <taxon>Magnoliopsida</taxon>
        <taxon>Trochodendrales</taxon>
        <taxon>Trochodendraceae</taxon>
        <taxon>Tetracentron</taxon>
    </lineage>
</organism>
<comment type="subcellular location">
    <subcellularLocation>
        <location evidence="1">Membrane</location>
        <topology evidence="1">Single-pass type II membrane protein</topology>
    </subcellularLocation>
</comment>
<evidence type="ECO:0000256" key="4">
    <source>
        <dbReference type="ARBA" id="ARBA00023136"/>
    </source>
</evidence>
<dbReference type="Proteomes" id="UP000655225">
    <property type="component" value="Unassembled WGS sequence"/>
</dbReference>
<dbReference type="Pfam" id="PF02485">
    <property type="entry name" value="Branch"/>
    <property type="match status" value="1"/>
</dbReference>
<dbReference type="OMA" id="YNKNMEP"/>
<evidence type="ECO:0000256" key="1">
    <source>
        <dbReference type="ARBA" id="ARBA00004606"/>
    </source>
</evidence>
<keyword evidence="8" id="KW-1185">Reference proteome</keyword>
<evidence type="ECO:0000256" key="2">
    <source>
        <dbReference type="ARBA" id="ARBA00022676"/>
    </source>
</evidence>
<sequence>MQSRVLPLEEGKDPTPITKTNHSRVLPLKLLKFFGLFLVLGLGFSILSMFMIRYLGVQNVLTTVQSSFRPCLEEPSSLEHWIRPPSILLHTMNDEELFWRASLAPRIKKYPFMRVPKIAFMFLTRGPLPLSPIWERFLKGNEELYSVYVHSLPSYRDEFPPSSVFYQRQIPSQVSEWGKMSMCDAERRLLANALLDISNEWFVLLSESCIPLHNFSTVYHYIMRSRYSFIGSFDEPGPYGRGRYNWKMEPEVNITQWRKGSQWFEVNRRLAVNIVEDNKFYPKFEEFCRPACYVDEHYFPTMLTILTPHLLANRSITWVDWSRGGPHPATFGKADITEEFLKKILEGHKCLYNNQPSSFCFLFARKFAPSSLEPLLQFAPKFFGF</sequence>
<dbReference type="InterPro" id="IPR044174">
    <property type="entry name" value="BC10-like"/>
</dbReference>
<dbReference type="GO" id="GO:0016020">
    <property type="term" value="C:membrane"/>
    <property type="evidence" value="ECO:0007669"/>
    <property type="project" value="UniProtKB-SubCell"/>
</dbReference>
<keyword evidence="6" id="KW-1133">Transmembrane helix</keyword>
<evidence type="ECO:0000256" key="5">
    <source>
        <dbReference type="ARBA" id="ARBA00023180"/>
    </source>
</evidence>
<dbReference type="PANTHER" id="PTHR31042">
    <property type="entry name" value="CORE-2/I-BRANCHING BETA-1,6-N-ACETYLGLUCOSAMINYLTRANSFERASE FAMILY PROTEIN-RELATED"/>
    <property type="match status" value="1"/>
</dbReference>
<feature type="transmembrane region" description="Helical" evidence="6">
    <location>
        <begin position="33"/>
        <end position="56"/>
    </location>
</feature>
<keyword evidence="4 6" id="KW-0472">Membrane</keyword>
<dbReference type="AlphaFoldDB" id="A0A835DI42"/>
<evidence type="ECO:0000313" key="8">
    <source>
        <dbReference type="Proteomes" id="UP000655225"/>
    </source>
</evidence>
<dbReference type="EMBL" id="JABCRI010000009">
    <property type="protein sequence ID" value="KAF8400954.1"/>
    <property type="molecule type" value="Genomic_DNA"/>
</dbReference>
<evidence type="ECO:0008006" key="9">
    <source>
        <dbReference type="Google" id="ProtNLM"/>
    </source>
</evidence>
<evidence type="ECO:0000256" key="6">
    <source>
        <dbReference type="SAM" id="Phobius"/>
    </source>
</evidence>
<accession>A0A835DI42</accession>
<proteinExistence type="predicted"/>